<keyword evidence="2" id="KW-0472">Membrane</keyword>
<dbReference type="AlphaFoldDB" id="A0A5E4Z7X7"/>
<organism evidence="3 4">
    <name type="scientific">Pandoraea anhela</name>
    <dbReference type="NCBI Taxonomy" id="2508295"/>
    <lineage>
        <taxon>Bacteria</taxon>
        <taxon>Pseudomonadati</taxon>
        <taxon>Pseudomonadota</taxon>
        <taxon>Betaproteobacteria</taxon>
        <taxon>Burkholderiales</taxon>
        <taxon>Burkholderiaceae</taxon>
        <taxon>Pandoraea</taxon>
    </lineage>
</organism>
<feature type="region of interest" description="Disordered" evidence="1">
    <location>
        <begin position="24"/>
        <end position="48"/>
    </location>
</feature>
<name>A0A5E4Z7X7_9BURK</name>
<evidence type="ECO:0000313" key="3">
    <source>
        <dbReference type="EMBL" id="VVE57184.1"/>
    </source>
</evidence>
<evidence type="ECO:0000313" key="4">
    <source>
        <dbReference type="Proteomes" id="UP000406256"/>
    </source>
</evidence>
<keyword evidence="2" id="KW-1133">Transmembrane helix</keyword>
<reference evidence="3 4" key="1">
    <citation type="submission" date="2019-08" db="EMBL/GenBank/DDBJ databases">
        <authorList>
            <person name="Peeters C."/>
        </authorList>
    </citation>
    <scope>NUCLEOTIDE SEQUENCE [LARGE SCALE GENOMIC DNA]</scope>
    <source>
        <strain evidence="3 4">LMG 31108</strain>
    </source>
</reference>
<feature type="compositionally biased region" description="Low complexity" evidence="1">
    <location>
        <begin position="29"/>
        <end position="40"/>
    </location>
</feature>
<accession>A0A5E4Z7X7</accession>
<feature type="transmembrane region" description="Helical" evidence="2">
    <location>
        <begin position="66"/>
        <end position="87"/>
    </location>
</feature>
<evidence type="ECO:0000256" key="2">
    <source>
        <dbReference type="SAM" id="Phobius"/>
    </source>
</evidence>
<dbReference type="EMBL" id="CABPSB010000037">
    <property type="protein sequence ID" value="VVE57184.1"/>
    <property type="molecule type" value="Genomic_DNA"/>
</dbReference>
<evidence type="ECO:0000256" key="1">
    <source>
        <dbReference type="SAM" id="MobiDB-lite"/>
    </source>
</evidence>
<keyword evidence="4" id="KW-1185">Reference proteome</keyword>
<proteinExistence type="predicted"/>
<gene>
    <name evidence="3" type="ORF">PAN31108_05174</name>
</gene>
<dbReference type="Proteomes" id="UP000406256">
    <property type="component" value="Unassembled WGS sequence"/>
</dbReference>
<sequence length="102" mass="11099">MRNEKYSREKTRDFIEGRLDLTVPSKQQSTTSESADTSAAGFKPAKRSGVGDQALHLQKSLVLPNAAPFAVLLSTLIALAMGCWLPFADALGFLSLPNSFWL</sequence>
<protein>
    <submittedName>
        <fullName evidence="3">Magnesium-translocating P-type ATPase</fullName>
    </submittedName>
</protein>
<keyword evidence="2" id="KW-0812">Transmembrane</keyword>